<evidence type="ECO:0000313" key="1">
    <source>
        <dbReference type="EMBL" id="MDG3003286.1"/>
    </source>
</evidence>
<evidence type="ECO:0000313" key="2">
    <source>
        <dbReference type="Proteomes" id="UP001216907"/>
    </source>
</evidence>
<protein>
    <submittedName>
        <fullName evidence="1">Uncharacterized protein</fullName>
    </submittedName>
</protein>
<reference evidence="1 2" key="1">
    <citation type="submission" date="2023-03" db="EMBL/GenBank/DDBJ databases">
        <title>Paludisphaera mucosa sp. nov. a novel planctomycete from northern fen.</title>
        <authorList>
            <person name="Ivanova A."/>
        </authorList>
    </citation>
    <scope>NUCLEOTIDE SEQUENCE [LARGE SCALE GENOMIC DNA]</scope>
    <source>
        <strain evidence="1 2">Pla2</strain>
    </source>
</reference>
<name>A0ABT6F6R4_9BACT</name>
<comment type="caution">
    <text evidence="1">The sequence shown here is derived from an EMBL/GenBank/DDBJ whole genome shotgun (WGS) entry which is preliminary data.</text>
</comment>
<accession>A0ABT6F6R4</accession>
<proteinExistence type="predicted"/>
<sequence length="81" mass="8601">MAHIAAESDVGGVPDAEVAERELRALLAEHAGAEAWKVEIEEAPPRPGDPPGMLRFKLRGPAEALFRFRDSRAAEGGAGKP</sequence>
<organism evidence="1 2">
    <name type="scientific">Paludisphaera mucosa</name>
    <dbReference type="NCBI Taxonomy" id="3030827"/>
    <lineage>
        <taxon>Bacteria</taxon>
        <taxon>Pseudomonadati</taxon>
        <taxon>Planctomycetota</taxon>
        <taxon>Planctomycetia</taxon>
        <taxon>Isosphaerales</taxon>
        <taxon>Isosphaeraceae</taxon>
        <taxon>Paludisphaera</taxon>
    </lineage>
</organism>
<dbReference type="RefSeq" id="WP_277859640.1">
    <property type="nucleotide sequence ID" value="NZ_JARRAG010000001.1"/>
</dbReference>
<dbReference type="EMBL" id="JARRAG010000001">
    <property type="protein sequence ID" value="MDG3003286.1"/>
    <property type="molecule type" value="Genomic_DNA"/>
</dbReference>
<keyword evidence="2" id="KW-1185">Reference proteome</keyword>
<dbReference type="Proteomes" id="UP001216907">
    <property type="component" value="Unassembled WGS sequence"/>
</dbReference>
<gene>
    <name evidence="1" type="ORF">PZE19_05870</name>
</gene>